<evidence type="ECO:0000256" key="5">
    <source>
        <dbReference type="ARBA" id="ARBA00022679"/>
    </source>
</evidence>
<dbReference type="PRINTS" id="PR00109">
    <property type="entry name" value="TYRKINASE"/>
</dbReference>
<dbReference type="SUPFAM" id="SSF57184">
    <property type="entry name" value="Growth factor receptor domain"/>
    <property type="match status" value="1"/>
</dbReference>
<proteinExistence type="predicted"/>
<evidence type="ECO:0000256" key="12">
    <source>
        <dbReference type="ARBA" id="ARBA00022989"/>
    </source>
</evidence>
<dbReference type="FunFam" id="3.30.200.20:FF:000802">
    <property type="entry name" value="Ephrin receptor 1"/>
    <property type="match status" value="1"/>
</dbReference>
<dbReference type="PROSITE" id="PS50011">
    <property type="entry name" value="PROTEIN_KINASE_DOM"/>
    <property type="match status" value="1"/>
</dbReference>
<dbReference type="PROSITE" id="PS00109">
    <property type="entry name" value="PROTEIN_KINASE_TYR"/>
    <property type="match status" value="1"/>
</dbReference>
<evidence type="ECO:0000256" key="8">
    <source>
        <dbReference type="ARBA" id="ARBA00022737"/>
    </source>
</evidence>
<evidence type="ECO:0000256" key="17">
    <source>
        <dbReference type="PIRSR" id="PIRSR000666-1"/>
    </source>
</evidence>
<name>A0A2A2LDJ3_9BILA</name>
<keyword evidence="6 21" id="KW-0812">Transmembrane</keyword>
<dbReference type="Gene3D" id="2.60.40.1770">
    <property type="entry name" value="ephrin a2 ectodomain"/>
    <property type="match status" value="1"/>
</dbReference>
<dbReference type="GO" id="GO:0007411">
    <property type="term" value="P:axon guidance"/>
    <property type="evidence" value="ECO:0007669"/>
    <property type="project" value="TreeGrafter"/>
</dbReference>
<organism evidence="25 26">
    <name type="scientific">Diploscapter pachys</name>
    <dbReference type="NCBI Taxonomy" id="2018661"/>
    <lineage>
        <taxon>Eukaryota</taxon>
        <taxon>Metazoa</taxon>
        <taxon>Ecdysozoa</taxon>
        <taxon>Nematoda</taxon>
        <taxon>Chromadorea</taxon>
        <taxon>Rhabditida</taxon>
        <taxon>Rhabditina</taxon>
        <taxon>Rhabditomorpha</taxon>
        <taxon>Rhabditoidea</taxon>
        <taxon>Rhabditidae</taxon>
        <taxon>Diploscapter</taxon>
    </lineage>
</organism>
<dbReference type="InterPro" id="IPR008979">
    <property type="entry name" value="Galactose-bd-like_sf"/>
</dbReference>
<sequence length="1037" mass="115977">MKWTEETWASSAGTNERAYVTCSYSEANPINWLFTPVVQTRKANLMYLELLFNTRECADYIDPKSCKETFSVYVKQYEHIHPTSDIHRQTFNRSLHEWSKIAVLSKKNANYTEETLSVKINDRTKAIRFGFEENGLCLSLLRVKIYYVMCDATVIKFSSLPQTVTGSDRTEPVTVTATCTENAVSKQSEAPVGFCSSSGKWNHVVGECECKGGYESEVAMGRQTCTECPTGTFKPGKGEGRCQKCPENSYANSVASEKCECRQGWYRAEEDPPNSSCTKAPGRPSLVEHYNLGQNSVTLRWNEPVDLGGRHEVWYEWECTRGECATIKPSPADKRLHSRTLVLSGLEPDTDYSFNIYAKNKVSDLSEAASYKSVDFRTLPFTNYQVSGIRIDQVQGNGITVVWQQPAVAKRIREYEVEITPSVNGNEAKEIRLSNESHLNLYGLHSGVTYTFRIRVNVDGWGRWSSPVMYEVGKGQMISHKTEESSSSAVGHVPVWLIVVSVAALSLVFLSILIACRRQKRNRKQMSDLDVLDTYKQDTMTPDYNTNHRSALHPANGHVYRSAKLNAPLISYGSPISQPPPYYGAAALTNKYKPYVDPTAYEDPNQALSEFTFDIDPKAVFITQVIGGGEFGDVCRGGIRRSALSLSQGGVSNAIFENDIETVAIKTLKPGSSAKAKGEFLVEASIMGQFSHPNVIRLIGVVTRSEPAMIVTEYMANGSLDHFLRARDARNEDISWTRIADMLRGIAAGMKYLTDKGFVHRDLAARNVLVDAELTCKIADFGLSRGVDDSVDQEYTTNGGKIPVRWTSPEAITHRKFTASSDVWSFGVVIWEVCSFGERPYWDWTNQKVISEVMLGYRLPAPLDCPPSLHRLAQWCWRLDRHERPSFAQLLSILEKYVNSPTLLESDPGMLPRHAVSSINISTPPIPPSSNPPIYPSLVEFLRSLGMTHCLEKLQAADILTVEELSTKTHLDLLAIGLISEEWQRIRGPLQQRQRHQSTTNLARATRITPSTATLPNRGARKSDHQTGIHTDHGFFV</sequence>
<feature type="domain" description="Protein kinase" evidence="22">
    <location>
        <begin position="620"/>
        <end position="898"/>
    </location>
</feature>
<dbReference type="InterPro" id="IPR011641">
    <property type="entry name" value="Tyr-kin_ephrin_A/B_rcpt-like"/>
</dbReference>
<dbReference type="OrthoDB" id="4062651at2759"/>
<feature type="domain" description="Fibronectin type-III" evidence="23">
    <location>
        <begin position="385"/>
        <end position="475"/>
    </location>
</feature>
<dbReference type="AlphaFoldDB" id="A0A2A2LDJ3"/>
<evidence type="ECO:0000313" key="26">
    <source>
        <dbReference type="Proteomes" id="UP000218231"/>
    </source>
</evidence>
<keyword evidence="14" id="KW-0829">Tyrosine-protein kinase</keyword>
<dbReference type="InterPro" id="IPR001245">
    <property type="entry name" value="Ser-Thr/Tyr_kinase_cat_dom"/>
</dbReference>
<keyword evidence="4" id="KW-0597">Phosphoprotein</keyword>
<comment type="caution">
    <text evidence="25">The sequence shown here is derived from an EMBL/GenBank/DDBJ whole genome shotgun (WGS) entry which is preliminary data.</text>
</comment>
<dbReference type="PIRSF" id="PIRSF000666">
    <property type="entry name" value="TyrPK_ephrin_receptor"/>
    <property type="match status" value="1"/>
</dbReference>
<evidence type="ECO:0000256" key="15">
    <source>
        <dbReference type="ARBA" id="ARBA00023170"/>
    </source>
</evidence>
<dbReference type="InterPro" id="IPR011009">
    <property type="entry name" value="Kinase-like_dom_sf"/>
</dbReference>
<evidence type="ECO:0000259" key="22">
    <source>
        <dbReference type="PROSITE" id="PS50011"/>
    </source>
</evidence>
<dbReference type="Pfam" id="PF25599">
    <property type="entry name" value="Ephrin_CRD"/>
    <property type="match status" value="1"/>
</dbReference>
<dbReference type="InterPro" id="IPR054590">
    <property type="entry name" value="EPH_SAM"/>
</dbReference>
<dbReference type="PANTHER" id="PTHR46877:SF14">
    <property type="entry name" value="RECEPTOR PROTEIN-TYROSINE KINASE"/>
    <property type="match status" value="1"/>
</dbReference>
<keyword evidence="12 21" id="KW-1133">Transmembrane helix</keyword>
<dbReference type="Gene3D" id="2.60.120.260">
    <property type="entry name" value="Galactose-binding domain-like"/>
    <property type="match status" value="1"/>
</dbReference>
<evidence type="ECO:0000259" key="23">
    <source>
        <dbReference type="PROSITE" id="PS50853"/>
    </source>
</evidence>
<dbReference type="FunFam" id="2.10.50.10:FF:000001">
    <property type="entry name" value="Ephrin type-A receptor 5"/>
    <property type="match status" value="1"/>
</dbReference>
<evidence type="ECO:0000256" key="10">
    <source>
        <dbReference type="ARBA" id="ARBA00022777"/>
    </source>
</evidence>
<dbReference type="InterPro" id="IPR009030">
    <property type="entry name" value="Growth_fac_rcpt_cys_sf"/>
</dbReference>
<dbReference type="InterPro" id="IPR027936">
    <property type="entry name" value="Eph_TM"/>
</dbReference>
<feature type="compositionally biased region" description="Basic and acidic residues" evidence="20">
    <location>
        <begin position="1021"/>
        <end position="1037"/>
    </location>
</feature>
<evidence type="ECO:0000259" key="24">
    <source>
        <dbReference type="PROSITE" id="PS51550"/>
    </source>
</evidence>
<evidence type="ECO:0000256" key="2">
    <source>
        <dbReference type="ARBA" id="ARBA00011902"/>
    </source>
</evidence>
<keyword evidence="7" id="KW-0732">Signal</keyword>
<dbReference type="CDD" id="cd00063">
    <property type="entry name" value="FN3"/>
    <property type="match status" value="2"/>
</dbReference>
<dbReference type="EMBL" id="LIAE01006880">
    <property type="protein sequence ID" value="PAV84220.1"/>
    <property type="molecule type" value="Genomic_DNA"/>
</dbReference>
<keyword evidence="8" id="KW-0677">Repeat</keyword>
<dbReference type="SMART" id="SM00060">
    <property type="entry name" value="FN3"/>
    <property type="match status" value="2"/>
</dbReference>
<dbReference type="Pfam" id="PF07699">
    <property type="entry name" value="Ephrin_rec_like"/>
    <property type="match status" value="1"/>
</dbReference>
<keyword evidence="3" id="KW-1003">Cell membrane</keyword>
<feature type="domain" description="Fibronectin type-III" evidence="23">
    <location>
        <begin position="280"/>
        <end position="381"/>
    </location>
</feature>
<evidence type="ECO:0000256" key="14">
    <source>
        <dbReference type="ARBA" id="ARBA00023137"/>
    </source>
</evidence>
<keyword evidence="9 18" id="KW-0547">Nucleotide-binding</keyword>
<dbReference type="InterPro" id="IPR013783">
    <property type="entry name" value="Ig-like_fold"/>
</dbReference>
<evidence type="ECO:0000256" key="9">
    <source>
        <dbReference type="ARBA" id="ARBA00022741"/>
    </source>
</evidence>
<dbReference type="Gene3D" id="3.30.200.20">
    <property type="entry name" value="Phosphorylase Kinase, domain 1"/>
    <property type="match status" value="1"/>
</dbReference>
<evidence type="ECO:0000256" key="20">
    <source>
        <dbReference type="SAM" id="MobiDB-lite"/>
    </source>
</evidence>
<evidence type="ECO:0000256" key="13">
    <source>
        <dbReference type="ARBA" id="ARBA00023136"/>
    </source>
</evidence>
<dbReference type="SUPFAM" id="SSF56112">
    <property type="entry name" value="Protein kinase-like (PK-like)"/>
    <property type="match status" value="1"/>
</dbReference>
<feature type="binding site" evidence="18">
    <location>
        <begin position="626"/>
        <end position="634"/>
    </location>
    <ligand>
        <name>ATP</name>
        <dbReference type="ChEBI" id="CHEBI:30616"/>
    </ligand>
</feature>
<accession>A0A2A2LDJ3</accession>
<dbReference type="Pfam" id="PF14575">
    <property type="entry name" value="EphA2_TM"/>
    <property type="match status" value="1"/>
</dbReference>
<dbReference type="Gene3D" id="1.10.510.10">
    <property type="entry name" value="Transferase(Phosphotransferase) domain 1"/>
    <property type="match status" value="1"/>
</dbReference>
<evidence type="ECO:0000256" key="18">
    <source>
        <dbReference type="PIRSR" id="PIRSR000666-2"/>
    </source>
</evidence>
<feature type="disulfide bond" evidence="19">
    <location>
        <begin position="22"/>
        <end position="137"/>
    </location>
</feature>
<dbReference type="FunFam" id="1.10.510.10:FF:000268">
    <property type="entry name" value="Receptor protein-tyrosine kinase"/>
    <property type="match status" value="1"/>
</dbReference>
<dbReference type="InterPro" id="IPR016257">
    <property type="entry name" value="Tyr_kinase_ephrin_rcpt"/>
</dbReference>
<feature type="disulfide bond" evidence="19">
    <location>
        <begin position="57"/>
        <end position="66"/>
    </location>
</feature>
<protein>
    <recommendedName>
        <fullName evidence="2">receptor protein-tyrosine kinase</fullName>
        <ecNumber evidence="2">2.7.10.1</ecNumber>
    </recommendedName>
</protein>
<evidence type="ECO:0000256" key="19">
    <source>
        <dbReference type="PIRSR" id="PIRSR000666-3"/>
    </source>
</evidence>
<keyword evidence="16" id="KW-0325">Glycoprotein</keyword>
<dbReference type="Pfam" id="PF00041">
    <property type="entry name" value="fn3"/>
    <property type="match status" value="2"/>
</dbReference>
<dbReference type="SUPFAM" id="SSF49265">
    <property type="entry name" value="Fibronectin type III"/>
    <property type="match status" value="1"/>
</dbReference>
<dbReference type="SMART" id="SM01411">
    <property type="entry name" value="Ephrin_rec_like"/>
    <property type="match status" value="1"/>
</dbReference>
<evidence type="ECO:0000256" key="21">
    <source>
        <dbReference type="SAM" id="Phobius"/>
    </source>
</evidence>
<keyword evidence="19" id="KW-1015">Disulfide bond</keyword>
<evidence type="ECO:0000256" key="1">
    <source>
        <dbReference type="ARBA" id="ARBA00004251"/>
    </source>
</evidence>
<feature type="active site" description="Proton acceptor" evidence="17">
    <location>
        <position position="762"/>
    </location>
</feature>
<dbReference type="PANTHER" id="PTHR46877">
    <property type="entry name" value="EPH RECEPTOR A5"/>
    <property type="match status" value="1"/>
</dbReference>
<evidence type="ECO:0000256" key="11">
    <source>
        <dbReference type="ARBA" id="ARBA00022840"/>
    </source>
</evidence>
<dbReference type="InterPro" id="IPR003961">
    <property type="entry name" value="FN3_dom"/>
</dbReference>
<dbReference type="InterPro" id="IPR000719">
    <property type="entry name" value="Prot_kinase_dom"/>
</dbReference>
<feature type="transmembrane region" description="Helical" evidence="21">
    <location>
        <begin position="495"/>
        <end position="516"/>
    </location>
</feature>
<dbReference type="Pfam" id="PF01404">
    <property type="entry name" value="Ephrin_lbd"/>
    <property type="match status" value="1"/>
</dbReference>
<dbReference type="PROSITE" id="PS51550">
    <property type="entry name" value="EPH_LBD"/>
    <property type="match status" value="1"/>
</dbReference>
<keyword evidence="5" id="KW-0808">Transferase</keyword>
<keyword evidence="10" id="KW-0418">Kinase</keyword>
<dbReference type="Proteomes" id="UP000218231">
    <property type="component" value="Unassembled WGS sequence"/>
</dbReference>
<dbReference type="InterPro" id="IPR020635">
    <property type="entry name" value="Tyr_kinase_cat_dom"/>
</dbReference>
<reference evidence="25 26" key="1">
    <citation type="journal article" date="2017" name="Curr. Biol.">
        <title>Genome architecture and evolution of a unichromosomal asexual nematode.</title>
        <authorList>
            <person name="Fradin H."/>
            <person name="Zegar C."/>
            <person name="Gutwein M."/>
            <person name="Lucas J."/>
            <person name="Kovtun M."/>
            <person name="Corcoran D."/>
            <person name="Baugh L.R."/>
            <person name="Kiontke K."/>
            <person name="Gunsalus K."/>
            <person name="Fitch D.H."/>
            <person name="Piano F."/>
        </authorList>
    </citation>
    <scope>NUCLEOTIDE SEQUENCE [LARGE SCALE GENOMIC DNA]</scope>
    <source>
        <strain evidence="25">PF1309</strain>
    </source>
</reference>
<comment type="subcellular location">
    <subcellularLocation>
        <location evidence="1">Cell membrane</location>
        <topology evidence="1">Single-pass type I membrane protein</topology>
    </subcellularLocation>
</comment>
<keyword evidence="15" id="KW-0675">Receptor</keyword>
<dbReference type="GO" id="GO:0005886">
    <property type="term" value="C:plasma membrane"/>
    <property type="evidence" value="ECO:0007669"/>
    <property type="project" value="UniProtKB-SubCell"/>
</dbReference>
<dbReference type="GO" id="GO:0030425">
    <property type="term" value="C:dendrite"/>
    <property type="evidence" value="ECO:0007669"/>
    <property type="project" value="TreeGrafter"/>
</dbReference>
<dbReference type="Gene3D" id="2.60.40.10">
    <property type="entry name" value="Immunoglobulins"/>
    <property type="match status" value="2"/>
</dbReference>
<dbReference type="Gene3D" id="2.10.50.10">
    <property type="entry name" value="Tumor Necrosis Factor Receptor, subunit A, domain 2"/>
    <property type="match status" value="1"/>
</dbReference>
<gene>
    <name evidence="25" type="ORF">WR25_25498</name>
</gene>
<dbReference type="SMART" id="SM00219">
    <property type="entry name" value="TyrKc"/>
    <property type="match status" value="1"/>
</dbReference>
<evidence type="ECO:0000256" key="7">
    <source>
        <dbReference type="ARBA" id="ARBA00022729"/>
    </source>
</evidence>
<evidence type="ECO:0000256" key="16">
    <source>
        <dbReference type="ARBA" id="ARBA00023180"/>
    </source>
</evidence>
<dbReference type="EC" id="2.7.10.1" evidence="2"/>
<dbReference type="InterPro" id="IPR008266">
    <property type="entry name" value="Tyr_kinase_AS"/>
</dbReference>
<dbReference type="PROSITE" id="PS50853">
    <property type="entry name" value="FN3"/>
    <property type="match status" value="2"/>
</dbReference>
<dbReference type="Pfam" id="PF22993">
    <property type="entry name" value="SAM_EPH"/>
    <property type="match status" value="1"/>
</dbReference>
<keyword evidence="26" id="KW-1185">Reference proteome</keyword>
<feature type="region of interest" description="Disordered" evidence="20">
    <location>
        <begin position="1011"/>
        <end position="1037"/>
    </location>
</feature>
<dbReference type="InterPro" id="IPR001090">
    <property type="entry name" value="Ephrin_rcpt_lig-bd_dom"/>
</dbReference>
<feature type="binding site" evidence="18">
    <location>
        <position position="666"/>
    </location>
    <ligand>
        <name>ATP</name>
        <dbReference type="ChEBI" id="CHEBI:30616"/>
    </ligand>
</feature>
<dbReference type="GO" id="GO:0005524">
    <property type="term" value="F:ATP binding"/>
    <property type="evidence" value="ECO:0007669"/>
    <property type="project" value="UniProtKB-KW"/>
</dbReference>
<evidence type="ECO:0000256" key="3">
    <source>
        <dbReference type="ARBA" id="ARBA00022475"/>
    </source>
</evidence>
<evidence type="ECO:0000256" key="6">
    <source>
        <dbReference type="ARBA" id="ARBA00022692"/>
    </source>
</evidence>
<keyword evidence="11 18" id="KW-0067">ATP-binding</keyword>
<dbReference type="Pfam" id="PF07714">
    <property type="entry name" value="PK_Tyr_Ser-Thr"/>
    <property type="match status" value="1"/>
</dbReference>
<dbReference type="InterPro" id="IPR050449">
    <property type="entry name" value="Ephrin_rcpt_TKs"/>
</dbReference>
<evidence type="ECO:0000313" key="25">
    <source>
        <dbReference type="EMBL" id="PAV84220.1"/>
    </source>
</evidence>
<dbReference type="InterPro" id="IPR036116">
    <property type="entry name" value="FN3_sf"/>
</dbReference>
<keyword evidence="13 21" id="KW-0472">Membrane</keyword>
<dbReference type="SUPFAM" id="SSF49785">
    <property type="entry name" value="Galactose-binding domain-like"/>
    <property type="match status" value="1"/>
</dbReference>
<dbReference type="STRING" id="2018661.A0A2A2LDJ3"/>
<dbReference type="SMART" id="SM00615">
    <property type="entry name" value="EPH_lbd"/>
    <property type="match status" value="1"/>
</dbReference>
<evidence type="ECO:0000256" key="4">
    <source>
        <dbReference type="ARBA" id="ARBA00022553"/>
    </source>
</evidence>
<dbReference type="GO" id="GO:0005005">
    <property type="term" value="F:transmembrane-ephrin receptor activity"/>
    <property type="evidence" value="ECO:0007669"/>
    <property type="project" value="TreeGrafter"/>
</dbReference>
<feature type="domain" description="Eph LBD" evidence="24">
    <location>
        <begin position="1"/>
        <end position="155"/>
    </location>
</feature>